<dbReference type="PROSITE" id="PS50829">
    <property type="entry name" value="GYF"/>
    <property type="match status" value="1"/>
</dbReference>
<dbReference type="SMART" id="SM00444">
    <property type="entry name" value="GYF"/>
    <property type="match status" value="1"/>
</dbReference>
<dbReference type="AlphaFoldDB" id="A0A1Z5KGQ0"/>
<feature type="compositionally biased region" description="Basic and acidic residues" evidence="1">
    <location>
        <begin position="146"/>
        <end position="155"/>
    </location>
</feature>
<accession>A0A1Z5KGQ0</accession>
<protein>
    <recommendedName>
        <fullName evidence="2">GYF domain-containing protein</fullName>
    </recommendedName>
</protein>
<dbReference type="Proteomes" id="UP000198406">
    <property type="component" value="Unassembled WGS sequence"/>
</dbReference>
<feature type="domain" description="GYF" evidence="2">
    <location>
        <begin position="250"/>
        <end position="309"/>
    </location>
</feature>
<evidence type="ECO:0000256" key="1">
    <source>
        <dbReference type="SAM" id="MobiDB-lite"/>
    </source>
</evidence>
<dbReference type="EMBL" id="BDSP01000225">
    <property type="protein sequence ID" value="GAX25473.1"/>
    <property type="molecule type" value="Genomic_DNA"/>
</dbReference>
<dbReference type="InParanoid" id="A0A1Z5KGQ0"/>
<gene>
    <name evidence="3" type="ORF">FisN_12Lu014</name>
</gene>
<evidence type="ECO:0000313" key="3">
    <source>
        <dbReference type="EMBL" id="GAX25473.1"/>
    </source>
</evidence>
<proteinExistence type="predicted"/>
<evidence type="ECO:0000313" key="4">
    <source>
        <dbReference type="Proteomes" id="UP000198406"/>
    </source>
</evidence>
<dbReference type="Pfam" id="PF02213">
    <property type="entry name" value="GYF"/>
    <property type="match status" value="1"/>
</dbReference>
<dbReference type="GO" id="GO:0005682">
    <property type="term" value="C:U5 snRNP"/>
    <property type="evidence" value="ECO:0007669"/>
    <property type="project" value="InterPro"/>
</dbReference>
<organism evidence="3 4">
    <name type="scientific">Fistulifera solaris</name>
    <name type="common">Oleaginous diatom</name>
    <dbReference type="NCBI Taxonomy" id="1519565"/>
    <lineage>
        <taxon>Eukaryota</taxon>
        <taxon>Sar</taxon>
        <taxon>Stramenopiles</taxon>
        <taxon>Ochrophyta</taxon>
        <taxon>Bacillariophyta</taxon>
        <taxon>Bacillariophyceae</taxon>
        <taxon>Bacillariophycidae</taxon>
        <taxon>Naviculales</taxon>
        <taxon>Naviculaceae</taxon>
        <taxon>Fistulifera</taxon>
    </lineage>
</organism>
<feature type="compositionally biased region" description="Acidic residues" evidence="1">
    <location>
        <begin position="39"/>
        <end position="55"/>
    </location>
</feature>
<dbReference type="InterPro" id="IPR035445">
    <property type="entry name" value="GYF-like_dom_sf"/>
</dbReference>
<comment type="caution">
    <text evidence="3">The sequence shown here is derived from an EMBL/GenBank/DDBJ whole genome shotgun (WGS) entry which is preliminary data.</text>
</comment>
<dbReference type="PANTHER" id="PTHR13138:SF3">
    <property type="entry name" value="CD2 ANTIGEN CYTOPLASMIC TAIL-BINDING PROTEIN 2"/>
    <property type="match status" value="1"/>
</dbReference>
<feature type="region of interest" description="Disordered" evidence="1">
    <location>
        <begin position="1"/>
        <end position="89"/>
    </location>
</feature>
<dbReference type="InterPro" id="IPR003169">
    <property type="entry name" value="GYF"/>
</dbReference>
<feature type="compositionally biased region" description="Polar residues" evidence="1">
    <location>
        <begin position="1"/>
        <end position="10"/>
    </location>
</feature>
<feature type="region of interest" description="Disordered" evidence="1">
    <location>
        <begin position="126"/>
        <end position="157"/>
    </location>
</feature>
<reference evidence="3 4" key="1">
    <citation type="journal article" date="2015" name="Plant Cell">
        <title>Oil accumulation by the oleaginous diatom Fistulifera solaris as revealed by the genome and transcriptome.</title>
        <authorList>
            <person name="Tanaka T."/>
            <person name="Maeda Y."/>
            <person name="Veluchamy A."/>
            <person name="Tanaka M."/>
            <person name="Abida H."/>
            <person name="Marechal E."/>
            <person name="Bowler C."/>
            <person name="Muto M."/>
            <person name="Sunaga Y."/>
            <person name="Tanaka M."/>
            <person name="Yoshino T."/>
            <person name="Taniguchi T."/>
            <person name="Fukuda Y."/>
            <person name="Nemoto M."/>
            <person name="Matsumoto M."/>
            <person name="Wong P.S."/>
            <person name="Aburatani S."/>
            <person name="Fujibuchi W."/>
        </authorList>
    </citation>
    <scope>NUCLEOTIDE SEQUENCE [LARGE SCALE GENOMIC DNA]</scope>
    <source>
        <strain evidence="3 4">JPCC DA0580</strain>
    </source>
</reference>
<dbReference type="OrthoDB" id="331341at2759"/>
<dbReference type="InterPro" id="IPR039905">
    <property type="entry name" value="CD2BP2/Lin1"/>
</dbReference>
<dbReference type="PANTHER" id="PTHR13138">
    <property type="entry name" value="PROTEIN LIN1"/>
    <property type="match status" value="1"/>
</dbReference>
<dbReference type="Gene3D" id="3.30.1490.40">
    <property type="match status" value="1"/>
</dbReference>
<feature type="compositionally biased region" description="Polar residues" evidence="1">
    <location>
        <begin position="78"/>
        <end position="88"/>
    </location>
</feature>
<keyword evidence="4" id="KW-1185">Reference proteome</keyword>
<evidence type="ECO:0000259" key="2">
    <source>
        <dbReference type="PROSITE" id="PS50829"/>
    </source>
</evidence>
<name>A0A1Z5KGQ0_FISSO</name>
<dbReference type="SUPFAM" id="SSF55277">
    <property type="entry name" value="GYF domain"/>
    <property type="match status" value="1"/>
</dbReference>
<sequence>MPKGNNSKSPSVRFAEDTQPDDEPDETHAKRKSERPNAYEEDDLDEWSDDDDEPDLYSKEIQQAQKKRRYQDEEEDTTTNINATTSLASEGIAVEPFHMKQEETDGTGFFDGDTYVFRRDNKEEPDAWLDGLENNNEEPAVRSVPRPREKPREETENFDSMEPAVLYARMIPLVSESETVLKAIARYGNSMKRTPQGETNQLAQDALNLLTSASNSLLLRGQVDIYEKTQKDLLQLLPEEKQPRDNSTSTVQWEYEGRHDGKIHGPYSTADMLSWMQAGYFVGESAVNVRTVQKKVKSMQDDLMDDLLEDDDENQNHEDEYERGDWVLSDQVNFAKYQ</sequence>